<name>A0ABY8UQP5_TETOB</name>
<keyword evidence="2" id="KW-1185">Reference proteome</keyword>
<gene>
    <name evidence="1" type="ORF">OEZ85_013560</name>
</gene>
<proteinExistence type="predicted"/>
<evidence type="ECO:0000313" key="2">
    <source>
        <dbReference type="Proteomes" id="UP001244341"/>
    </source>
</evidence>
<organism evidence="1 2">
    <name type="scientific">Tetradesmus obliquus</name>
    <name type="common">Green alga</name>
    <name type="synonym">Acutodesmus obliquus</name>
    <dbReference type="NCBI Taxonomy" id="3088"/>
    <lineage>
        <taxon>Eukaryota</taxon>
        <taxon>Viridiplantae</taxon>
        <taxon>Chlorophyta</taxon>
        <taxon>core chlorophytes</taxon>
        <taxon>Chlorophyceae</taxon>
        <taxon>CS clade</taxon>
        <taxon>Sphaeropleales</taxon>
        <taxon>Scenedesmaceae</taxon>
        <taxon>Tetradesmus</taxon>
    </lineage>
</organism>
<dbReference type="EMBL" id="CP126224">
    <property type="protein sequence ID" value="WIA23917.1"/>
    <property type="molecule type" value="Genomic_DNA"/>
</dbReference>
<reference evidence="1 2" key="1">
    <citation type="submission" date="2023-05" db="EMBL/GenBank/DDBJ databases">
        <title>A 100% complete, gapless, phased diploid assembly of the Scenedesmus obliquus UTEX 3031 genome.</title>
        <authorList>
            <person name="Biondi T.C."/>
            <person name="Hanschen E.R."/>
            <person name="Kwon T."/>
            <person name="Eng W."/>
            <person name="Kruse C.P.S."/>
            <person name="Koehler S.I."/>
            <person name="Kunde Y."/>
            <person name="Gleasner C.D."/>
            <person name="You Mak K.T."/>
            <person name="Polle J."/>
            <person name="Hovde B.T."/>
            <person name="Starkenburg S.R."/>
        </authorList>
    </citation>
    <scope>NUCLEOTIDE SEQUENCE [LARGE SCALE GENOMIC DNA]</scope>
    <source>
        <strain evidence="1 2">DOE0152z</strain>
    </source>
</reference>
<dbReference type="Proteomes" id="UP001244341">
    <property type="component" value="Chromosome 17b"/>
</dbReference>
<sequence>MCPAVVTESSHITLNPFFKTFYTTHIMRKVTCMLALVAVLAVTSVQARSLQQNRPAFDISKLDLSKLPNLPALGLLPQGVELPPLQDFLPPLDSINLPPLNEFLQSVGLPTWEEMNLPPLSEFMKPVFDPQEVKMPSLADVVKQANETFVATLQDILKGVPLPPGVKMPELKLPPLPNVSGYDIYVHSCVKMPELKLPPLPNVDLSKVTIPNFDLSKLPPPPSVEQLIAALNALQNGDIIALAKMVNVSVPTNLPPLSEVMAQLKPLAEAVQKLPQAIDLSQLSKVDLSKIDISKIDFTKLADLSKIDLQGLLSGKVDLKSLAAIGEVLKALPPPPQGMQMPRLDQVLPAVNKVVSLFNNNRNNQPALRSLLQVQ</sequence>
<protein>
    <submittedName>
        <fullName evidence="1">Uncharacterized protein</fullName>
    </submittedName>
</protein>
<accession>A0ABY8UQP5</accession>
<evidence type="ECO:0000313" key="1">
    <source>
        <dbReference type="EMBL" id="WIA23917.1"/>
    </source>
</evidence>